<name>A0A250KUI5_9GAMM</name>
<proteinExistence type="predicted"/>
<accession>A0A250KUI5</accession>
<dbReference type="EMBL" id="AP017928">
    <property type="protein sequence ID" value="BBA33439.1"/>
    <property type="molecule type" value="Genomic_DNA"/>
</dbReference>
<dbReference type="SUPFAM" id="SSF48452">
    <property type="entry name" value="TPR-like"/>
    <property type="match status" value="1"/>
</dbReference>
<organism evidence="1 2">
    <name type="scientific">Methylocaldum marinum</name>
    <dbReference type="NCBI Taxonomy" id="1432792"/>
    <lineage>
        <taxon>Bacteria</taxon>
        <taxon>Pseudomonadati</taxon>
        <taxon>Pseudomonadota</taxon>
        <taxon>Gammaproteobacteria</taxon>
        <taxon>Methylococcales</taxon>
        <taxon>Methylococcaceae</taxon>
        <taxon>Methylocaldum</taxon>
    </lineage>
</organism>
<dbReference type="InterPro" id="IPR011990">
    <property type="entry name" value="TPR-like_helical_dom_sf"/>
</dbReference>
<evidence type="ECO:0000313" key="2">
    <source>
        <dbReference type="Proteomes" id="UP000266313"/>
    </source>
</evidence>
<keyword evidence="2" id="KW-1185">Reference proteome</keyword>
<evidence type="ECO:0000313" key="1">
    <source>
        <dbReference type="EMBL" id="BBA33439.1"/>
    </source>
</evidence>
<protein>
    <recommendedName>
        <fullName evidence="3">MalT-like TPR region domain-containing protein</fullName>
    </recommendedName>
</protein>
<gene>
    <name evidence="1" type="ORF">sS8_1479</name>
</gene>
<dbReference type="AlphaFoldDB" id="A0A250KUI5"/>
<dbReference type="Proteomes" id="UP000266313">
    <property type="component" value="Chromosome"/>
</dbReference>
<reference evidence="1 2" key="1">
    <citation type="submission" date="2016-12" db="EMBL/GenBank/DDBJ databases">
        <title>Genome sequencing of Methylocaldum marinum.</title>
        <authorList>
            <person name="Takeuchi M."/>
            <person name="Kamagata Y."/>
            <person name="Hiraoka S."/>
            <person name="Oshima K."/>
            <person name="Hattori M."/>
            <person name="Iwasaki W."/>
        </authorList>
    </citation>
    <scope>NUCLEOTIDE SEQUENCE [LARGE SCALE GENOMIC DNA]</scope>
    <source>
        <strain evidence="1 2">S8</strain>
    </source>
</reference>
<dbReference type="Gene3D" id="1.25.40.10">
    <property type="entry name" value="Tetratricopeptide repeat domain"/>
    <property type="match status" value="1"/>
</dbReference>
<evidence type="ECO:0008006" key="3">
    <source>
        <dbReference type="Google" id="ProtNLM"/>
    </source>
</evidence>
<dbReference type="KEGG" id="mmai:sS8_1479"/>
<sequence>MLYESLGEYWLTMGKPVQARTEAQRLIEVAVQPGDRHFLALGHRLLARIAMAEGDWYEAESQVSLALAIIEGIFIPMAAWRIYAAAADLKEGQGCIRPRPKSTGTAARRFCVRWPTRWKKPTCCAGRYWPVCRCRKRPINPAYNYRPG</sequence>